<feature type="compositionally biased region" description="Acidic residues" evidence="1">
    <location>
        <begin position="246"/>
        <end position="256"/>
    </location>
</feature>
<protein>
    <submittedName>
        <fullName evidence="2">Uncharacterized protein</fullName>
    </submittedName>
</protein>
<reference evidence="2" key="1">
    <citation type="journal article" date="2020" name="Stud. Mycol.">
        <title>101 Dothideomycetes genomes: a test case for predicting lifestyles and emergence of pathogens.</title>
        <authorList>
            <person name="Haridas S."/>
            <person name="Albert R."/>
            <person name="Binder M."/>
            <person name="Bloem J."/>
            <person name="Labutti K."/>
            <person name="Salamov A."/>
            <person name="Andreopoulos B."/>
            <person name="Baker S."/>
            <person name="Barry K."/>
            <person name="Bills G."/>
            <person name="Bluhm B."/>
            <person name="Cannon C."/>
            <person name="Castanera R."/>
            <person name="Culley D."/>
            <person name="Daum C."/>
            <person name="Ezra D."/>
            <person name="Gonzalez J."/>
            <person name="Henrissat B."/>
            <person name="Kuo A."/>
            <person name="Liang C."/>
            <person name="Lipzen A."/>
            <person name="Lutzoni F."/>
            <person name="Magnuson J."/>
            <person name="Mondo S."/>
            <person name="Nolan M."/>
            <person name="Ohm R."/>
            <person name="Pangilinan J."/>
            <person name="Park H.-J."/>
            <person name="Ramirez L."/>
            <person name="Alfaro M."/>
            <person name="Sun H."/>
            <person name="Tritt A."/>
            <person name="Yoshinaga Y."/>
            <person name="Zwiers L.-H."/>
            <person name="Turgeon B."/>
            <person name="Goodwin S."/>
            <person name="Spatafora J."/>
            <person name="Crous P."/>
            <person name="Grigoriev I."/>
        </authorList>
    </citation>
    <scope>NUCLEOTIDE SEQUENCE</scope>
    <source>
        <strain evidence="2">CBS 113979</strain>
    </source>
</reference>
<evidence type="ECO:0000313" key="3">
    <source>
        <dbReference type="Proteomes" id="UP000800041"/>
    </source>
</evidence>
<organism evidence="2 3">
    <name type="scientific">Aulographum hederae CBS 113979</name>
    <dbReference type="NCBI Taxonomy" id="1176131"/>
    <lineage>
        <taxon>Eukaryota</taxon>
        <taxon>Fungi</taxon>
        <taxon>Dikarya</taxon>
        <taxon>Ascomycota</taxon>
        <taxon>Pezizomycotina</taxon>
        <taxon>Dothideomycetes</taxon>
        <taxon>Pleosporomycetidae</taxon>
        <taxon>Aulographales</taxon>
        <taxon>Aulographaceae</taxon>
    </lineage>
</organism>
<accession>A0A6G1GRW8</accession>
<proteinExistence type="predicted"/>
<feature type="compositionally biased region" description="Polar residues" evidence="1">
    <location>
        <begin position="64"/>
        <end position="88"/>
    </location>
</feature>
<dbReference type="EMBL" id="ML977173">
    <property type="protein sequence ID" value="KAF1983693.1"/>
    <property type="molecule type" value="Genomic_DNA"/>
</dbReference>
<feature type="compositionally biased region" description="Basic and acidic residues" evidence="1">
    <location>
        <begin position="203"/>
        <end position="212"/>
    </location>
</feature>
<feature type="compositionally biased region" description="Basic and acidic residues" evidence="1">
    <location>
        <begin position="28"/>
        <end position="52"/>
    </location>
</feature>
<dbReference type="OrthoDB" id="2446291at2759"/>
<feature type="compositionally biased region" description="Polar residues" evidence="1">
    <location>
        <begin position="226"/>
        <end position="244"/>
    </location>
</feature>
<gene>
    <name evidence="2" type="ORF">K402DRAFT_423560</name>
</gene>
<dbReference type="AlphaFoldDB" id="A0A6G1GRW8"/>
<evidence type="ECO:0000313" key="2">
    <source>
        <dbReference type="EMBL" id="KAF1983693.1"/>
    </source>
</evidence>
<keyword evidence="3" id="KW-1185">Reference proteome</keyword>
<evidence type="ECO:0000256" key="1">
    <source>
        <dbReference type="SAM" id="MobiDB-lite"/>
    </source>
</evidence>
<sequence length="313" mass="34626">MSSATPFLSAVPSSKRKRTRDDDDERESSEKRVRPHSHCEERPNSADMHSNRSFDPPADALSRPMSTPNITPSNTANSSPFSLHSTVPSPADDMDMDHEMADNFSLAGSHSPTSPAHPWSDAQFRPPKAHAPSPFMTDASPHYQLSGGRMPTPIYNNFPTAMPPPRESRTHSDVSAISIGDPAHLSPAFASRQTCPSMLQMWKRQEREEPRHSLPFSPISEGASDMDNSTLWTSSQLSRLSVSNDDGMDMDMDMETNEAPAPVDGGPVTPRTGRARSGAFTEKKRYVFGYREDCEKCRNRVPGHVSHFYRAEG</sequence>
<dbReference type="Proteomes" id="UP000800041">
    <property type="component" value="Unassembled WGS sequence"/>
</dbReference>
<feature type="region of interest" description="Disordered" evidence="1">
    <location>
        <begin position="1"/>
        <end position="137"/>
    </location>
</feature>
<name>A0A6G1GRW8_9PEZI</name>
<feature type="region of interest" description="Disordered" evidence="1">
    <location>
        <begin position="203"/>
        <end position="278"/>
    </location>
</feature>